<evidence type="ECO:0000256" key="1">
    <source>
        <dbReference type="ARBA" id="ARBA00004186"/>
    </source>
</evidence>
<evidence type="ECO:0000256" key="10">
    <source>
        <dbReference type="SAM" id="Coils"/>
    </source>
</evidence>
<evidence type="ECO:0000256" key="3">
    <source>
        <dbReference type="ARBA" id="ARBA00022490"/>
    </source>
</evidence>
<dbReference type="Proteomes" id="UP000594262">
    <property type="component" value="Unplaced"/>
</dbReference>
<dbReference type="AlphaFoldDB" id="A0A7M5XCH6"/>
<evidence type="ECO:0000313" key="12">
    <source>
        <dbReference type="Proteomes" id="UP000594262"/>
    </source>
</evidence>
<accession>A0A7M5XCH6</accession>
<dbReference type="RefSeq" id="XP_066924110.1">
    <property type="nucleotide sequence ID" value="XM_067068009.1"/>
</dbReference>
<evidence type="ECO:0000256" key="6">
    <source>
        <dbReference type="ARBA" id="ARBA00022776"/>
    </source>
</evidence>
<evidence type="ECO:0000256" key="5">
    <source>
        <dbReference type="ARBA" id="ARBA00022701"/>
    </source>
</evidence>
<dbReference type="GO" id="GO:0005874">
    <property type="term" value="C:microtubule"/>
    <property type="evidence" value="ECO:0007669"/>
    <property type="project" value="UniProtKB-KW"/>
</dbReference>
<keyword evidence="5" id="KW-0493">Microtubule</keyword>
<dbReference type="GO" id="GO:0070652">
    <property type="term" value="C:HAUS complex"/>
    <property type="evidence" value="ECO:0007669"/>
    <property type="project" value="InterPro"/>
</dbReference>
<keyword evidence="9" id="KW-0131">Cell cycle</keyword>
<name>A0A7M5XCH6_9CNID</name>
<dbReference type="Pfam" id="PF25762">
    <property type="entry name" value="HAUS1"/>
    <property type="match status" value="1"/>
</dbReference>
<dbReference type="PANTHER" id="PTHR31570">
    <property type="entry name" value="HAUS AUGMIN-LIKE COMPLEX SUBUNIT 1"/>
    <property type="match status" value="1"/>
</dbReference>
<dbReference type="PANTHER" id="PTHR31570:SF1">
    <property type="entry name" value="HAUS AUGMIN-LIKE COMPLEX SUBUNIT 1"/>
    <property type="match status" value="1"/>
</dbReference>
<evidence type="ECO:0000256" key="9">
    <source>
        <dbReference type="ARBA" id="ARBA00023306"/>
    </source>
</evidence>
<evidence type="ECO:0000256" key="7">
    <source>
        <dbReference type="ARBA" id="ARBA00023054"/>
    </source>
</evidence>
<dbReference type="GO" id="GO:0005829">
    <property type="term" value="C:cytosol"/>
    <property type="evidence" value="ECO:0007669"/>
    <property type="project" value="TreeGrafter"/>
</dbReference>
<proteinExistence type="inferred from homology"/>
<evidence type="ECO:0000256" key="2">
    <source>
        <dbReference type="ARBA" id="ARBA00005479"/>
    </source>
</evidence>
<evidence type="ECO:0000256" key="8">
    <source>
        <dbReference type="ARBA" id="ARBA00023212"/>
    </source>
</evidence>
<keyword evidence="4" id="KW-0132">Cell division</keyword>
<dbReference type="GO" id="GO:0005819">
    <property type="term" value="C:spindle"/>
    <property type="evidence" value="ECO:0007669"/>
    <property type="project" value="UniProtKB-SubCell"/>
</dbReference>
<evidence type="ECO:0000313" key="11">
    <source>
        <dbReference type="EnsemblMetazoa" id="CLYHEMP021161.1"/>
    </source>
</evidence>
<keyword evidence="7 10" id="KW-0175">Coiled coil</keyword>
<dbReference type="GO" id="GO:0051301">
    <property type="term" value="P:cell division"/>
    <property type="evidence" value="ECO:0007669"/>
    <property type="project" value="UniProtKB-KW"/>
</dbReference>
<reference evidence="11" key="1">
    <citation type="submission" date="2021-01" db="UniProtKB">
        <authorList>
            <consortium name="EnsemblMetazoa"/>
        </authorList>
    </citation>
    <scope>IDENTIFICATION</scope>
</reference>
<sequence>MGPTQPNQCTKKNKRNLSIRERIQIGIENDNGFAARQCQELEEWLLAKYEAWDEEPPLNVEMCDREFEQILRTMKQNKEMDRLAKLRIEEAKQLKFEYESEGARLQNILDFVGLPAHVLSSAGKASLKNLTDLASVLKIKDAQESTYCISLLRLKEEMERTEEEIIEKEKDVEKLNHKLITGKENLKQINDFYQNKNESSHVNIPLLQKRQKETHSMHQKCVKYEEQMFDMKDKEDVIRNFKKFHHETLVQLHQDLMSMKTELQPFEEKYKRYKTLPPDINLAKVKVAEVKRQLILLEQKLQCDIDALAL</sequence>
<keyword evidence="6" id="KW-0498">Mitosis</keyword>
<dbReference type="InterPro" id="IPR026243">
    <property type="entry name" value="HAUS1"/>
</dbReference>
<dbReference type="OrthoDB" id="5372507at2759"/>
<keyword evidence="12" id="KW-1185">Reference proteome</keyword>
<comment type="similarity">
    <text evidence="2">Belongs to the HAUS1 family.</text>
</comment>
<dbReference type="GO" id="GO:0051225">
    <property type="term" value="P:spindle assembly"/>
    <property type="evidence" value="ECO:0007669"/>
    <property type="project" value="InterPro"/>
</dbReference>
<keyword evidence="8" id="KW-0206">Cytoskeleton</keyword>
<dbReference type="GeneID" id="136811406"/>
<organism evidence="11 12">
    <name type="scientific">Clytia hemisphaerica</name>
    <dbReference type="NCBI Taxonomy" id="252671"/>
    <lineage>
        <taxon>Eukaryota</taxon>
        <taxon>Metazoa</taxon>
        <taxon>Cnidaria</taxon>
        <taxon>Hydrozoa</taxon>
        <taxon>Hydroidolina</taxon>
        <taxon>Leptothecata</taxon>
        <taxon>Obeliida</taxon>
        <taxon>Clytiidae</taxon>
        <taxon>Clytia</taxon>
    </lineage>
</organism>
<protein>
    <submittedName>
        <fullName evidence="11">Uncharacterized protein</fullName>
    </submittedName>
</protein>
<evidence type="ECO:0000256" key="4">
    <source>
        <dbReference type="ARBA" id="ARBA00022618"/>
    </source>
</evidence>
<comment type="subcellular location">
    <subcellularLocation>
        <location evidence="1">Cytoplasm</location>
        <location evidence="1">Cytoskeleton</location>
        <location evidence="1">Spindle</location>
    </subcellularLocation>
</comment>
<dbReference type="EnsemblMetazoa" id="CLYHEMT021161.1">
    <property type="protein sequence ID" value="CLYHEMP021161.1"/>
    <property type="gene ID" value="CLYHEMG021161"/>
</dbReference>
<keyword evidence="3" id="KW-0963">Cytoplasm</keyword>
<feature type="coiled-coil region" evidence="10">
    <location>
        <begin position="151"/>
        <end position="178"/>
    </location>
</feature>